<evidence type="ECO:0000256" key="1">
    <source>
        <dbReference type="SAM" id="Phobius"/>
    </source>
</evidence>
<feature type="transmembrane region" description="Helical" evidence="1">
    <location>
        <begin position="185"/>
        <end position="201"/>
    </location>
</feature>
<feature type="transmembrane region" description="Helical" evidence="1">
    <location>
        <begin position="289"/>
        <end position="313"/>
    </location>
</feature>
<dbReference type="GO" id="GO:0016020">
    <property type="term" value="C:membrane"/>
    <property type="evidence" value="ECO:0007669"/>
    <property type="project" value="InterPro"/>
</dbReference>
<organism evidence="2 3">
    <name type="scientific">Pontibacillus yanchengensis</name>
    <dbReference type="NCBI Taxonomy" id="462910"/>
    <lineage>
        <taxon>Bacteria</taxon>
        <taxon>Bacillati</taxon>
        <taxon>Bacillota</taxon>
        <taxon>Bacilli</taxon>
        <taxon>Bacillales</taxon>
        <taxon>Bacillaceae</taxon>
        <taxon>Pontibacillus</taxon>
    </lineage>
</organism>
<feature type="transmembrane region" description="Helical" evidence="1">
    <location>
        <begin position="208"/>
        <end position="228"/>
    </location>
</feature>
<feature type="transmembrane region" description="Helical" evidence="1">
    <location>
        <begin position="325"/>
        <end position="343"/>
    </location>
</feature>
<accession>A0A6I4ZUI8</accession>
<dbReference type="PIRSF" id="PIRSF038991">
    <property type="entry name" value="Protein_AbrB"/>
    <property type="match status" value="1"/>
</dbReference>
<keyword evidence="1" id="KW-1133">Transmembrane helix</keyword>
<dbReference type="Pfam" id="PF05145">
    <property type="entry name" value="AbrB"/>
    <property type="match status" value="1"/>
</dbReference>
<feature type="transmembrane region" description="Helical" evidence="1">
    <location>
        <begin position="264"/>
        <end position="283"/>
    </location>
</feature>
<dbReference type="PANTHER" id="PTHR38457:SF1">
    <property type="entry name" value="REGULATOR ABRB-RELATED"/>
    <property type="match status" value="1"/>
</dbReference>
<protein>
    <submittedName>
        <fullName evidence="2">AbrB family transcriptional regulator</fullName>
    </submittedName>
</protein>
<keyword evidence="1" id="KW-0812">Transmembrane</keyword>
<name>A0A6I4ZUI8_9BACI</name>
<feature type="transmembrane region" description="Helical" evidence="1">
    <location>
        <begin position="85"/>
        <end position="106"/>
    </location>
</feature>
<dbReference type="InterPro" id="IPR007820">
    <property type="entry name" value="AbrB_fam"/>
</dbReference>
<reference evidence="2 3" key="1">
    <citation type="submission" date="2019-11" db="EMBL/GenBank/DDBJ databases">
        <title>Genome sequences of 17 halophilic strains isolated from different environments.</title>
        <authorList>
            <person name="Furrow R.E."/>
        </authorList>
    </citation>
    <scope>NUCLEOTIDE SEQUENCE [LARGE SCALE GENOMIC DNA]</scope>
    <source>
        <strain evidence="2 3">22514_16_FS</strain>
    </source>
</reference>
<evidence type="ECO:0000313" key="3">
    <source>
        <dbReference type="Proteomes" id="UP000468638"/>
    </source>
</evidence>
<dbReference type="GO" id="GO:0010468">
    <property type="term" value="P:regulation of gene expression"/>
    <property type="evidence" value="ECO:0007669"/>
    <property type="project" value="InterPro"/>
</dbReference>
<gene>
    <name evidence="2" type="ORF">GLW05_04405</name>
</gene>
<sequence>MEMDFIKKLVYSYIIGAIGGSLFVWFHMPLPWVLGAVTSLLFYKTIWKQDTASSIPLKNISFALLGVQLGSSFTEDTFQQIGPYIIPYLFFTCFIIAVSLFNGYIVSKWLPVKMDTSMLGSIPGGLSASIALSDSLQSNTVLVTIFHTIRLVAVLFIIPFSATHFFYEGNIVSAELSPSTNTGEWYTIAFLILSYLVAVLLNKKIPAAYVMIPMFTVGILKVIGVPMMSLPDFSFIWAQITLGVYLGNSINIEDLMKAGKYCMIYFGLSVWLIIMSFCLGYVFSQMVDISIATAILSIAPGGLIEMALTAQSVGGDPSIVSSLQMVRLLIVVMIVPIFLQWFFRKMEK</sequence>
<dbReference type="InterPro" id="IPR017516">
    <property type="entry name" value="AbrB_dup"/>
</dbReference>
<dbReference type="EMBL" id="WMEQ01000002">
    <property type="protein sequence ID" value="MYL32834.1"/>
    <property type="molecule type" value="Genomic_DNA"/>
</dbReference>
<feature type="transmembrane region" description="Helical" evidence="1">
    <location>
        <begin position="12"/>
        <end position="43"/>
    </location>
</feature>
<keyword evidence="1" id="KW-0472">Membrane</keyword>
<proteinExistence type="predicted"/>
<dbReference type="Proteomes" id="UP000468638">
    <property type="component" value="Unassembled WGS sequence"/>
</dbReference>
<evidence type="ECO:0000313" key="2">
    <source>
        <dbReference type="EMBL" id="MYL32834.1"/>
    </source>
</evidence>
<comment type="caution">
    <text evidence="2">The sequence shown here is derived from an EMBL/GenBank/DDBJ whole genome shotgun (WGS) entry which is preliminary data.</text>
</comment>
<feature type="transmembrane region" description="Helical" evidence="1">
    <location>
        <begin position="141"/>
        <end position="165"/>
    </location>
</feature>
<dbReference type="PANTHER" id="PTHR38457">
    <property type="entry name" value="REGULATOR ABRB-RELATED"/>
    <property type="match status" value="1"/>
</dbReference>
<dbReference type="NCBIfam" id="TIGR03082">
    <property type="entry name" value="Gneg_AbrB_dup"/>
    <property type="match status" value="2"/>
</dbReference>
<dbReference type="AlphaFoldDB" id="A0A6I4ZUI8"/>